<keyword evidence="2" id="KW-0863">Zinc-finger</keyword>
<dbReference type="GO" id="GO:0004842">
    <property type="term" value="F:ubiquitin-protein transferase activity"/>
    <property type="evidence" value="ECO:0007669"/>
    <property type="project" value="TreeGrafter"/>
</dbReference>
<dbReference type="InterPro" id="IPR022143">
    <property type="entry name" value="DUF3675"/>
</dbReference>
<feature type="transmembrane region" description="Helical" evidence="4">
    <location>
        <begin position="173"/>
        <end position="196"/>
    </location>
</feature>
<keyword evidence="1" id="KW-0479">Metal-binding</keyword>
<evidence type="ECO:0000256" key="3">
    <source>
        <dbReference type="ARBA" id="ARBA00022833"/>
    </source>
</evidence>
<keyword evidence="4" id="KW-0812">Transmembrane</keyword>
<feature type="domain" description="RING-CH-type" evidence="5">
    <location>
        <begin position="40"/>
        <end position="100"/>
    </location>
</feature>
<dbReference type="Pfam" id="PF12906">
    <property type="entry name" value="RINGv"/>
    <property type="match status" value="1"/>
</dbReference>
<dbReference type="InterPro" id="IPR033275">
    <property type="entry name" value="MARCH-like"/>
</dbReference>
<reference evidence="6 7" key="2">
    <citation type="journal article" date="2017" name="Nature">
        <title>The Apostasia genome and the evolution of orchids.</title>
        <authorList>
            <person name="Zhang G.Q."/>
            <person name="Liu K.W."/>
            <person name="Li Z."/>
            <person name="Lohaus R."/>
            <person name="Hsiao Y.Y."/>
            <person name="Niu S.C."/>
            <person name="Wang J.Y."/>
            <person name="Lin Y.C."/>
            <person name="Xu Q."/>
            <person name="Chen L.J."/>
            <person name="Yoshida K."/>
            <person name="Fujiwara S."/>
            <person name="Wang Z.W."/>
            <person name="Zhang Y.Q."/>
            <person name="Mitsuda N."/>
            <person name="Wang M."/>
            <person name="Liu G.H."/>
            <person name="Pecoraro L."/>
            <person name="Huang H.X."/>
            <person name="Xiao X.J."/>
            <person name="Lin M."/>
            <person name="Wu X.Y."/>
            <person name="Wu W.L."/>
            <person name="Chen Y.Y."/>
            <person name="Chang S.B."/>
            <person name="Sakamoto S."/>
            <person name="Ohme-Takagi M."/>
            <person name="Yagi M."/>
            <person name="Zeng S.J."/>
            <person name="Shen C.Y."/>
            <person name="Yeh C.M."/>
            <person name="Luo Y.B."/>
            <person name="Tsai W.C."/>
            <person name="Van de Peer Y."/>
            <person name="Liu Z.J."/>
        </authorList>
    </citation>
    <scope>NUCLEOTIDE SEQUENCE [LARGE SCALE GENOMIC DNA]</scope>
    <source>
        <tissue evidence="6">The whole plant</tissue>
    </source>
</reference>
<dbReference type="PANTHER" id="PTHR23012">
    <property type="entry name" value="RING/FYVE/PHD ZINC FINGER DOMAIN-CONTAINING"/>
    <property type="match status" value="1"/>
</dbReference>
<keyword evidence="3" id="KW-0862">Zinc</keyword>
<organism evidence="6 7">
    <name type="scientific">Dendrobium catenatum</name>
    <dbReference type="NCBI Taxonomy" id="906689"/>
    <lineage>
        <taxon>Eukaryota</taxon>
        <taxon>Viridiplantae</taxon>
        <taxon>Streptophyta</taxon>
        <taxon>Embryophyta</taxon>
        <taxon>Tracheophyta</taxon>
        <taxon>Spermatophyta</taxon>
        <taxon>Magnoliopsida</taxon>
        <taxon>Liliopsida</taxon>
        <taxon>Asparagales</taxon>
        <taxon>Orchidaceae</taxon>
        <taxon>Epidendroideae</taxon>
        <taxon>Malaxideae</taxon>
        <taxon>Dendrobiinae</taxon>
        <taxon>Dendrobium</taxon>
    </lineage>
</organism>
<keyword evidence="4" id="KW-0472">Membrane</keyword>
<dbReference type="Proteomes" id="UP000233837">
    <property type="component" value="Unassembled WGS sequence"/>
</dbReference>
<dbReference type="GO" id="GO:0008270">
    <property type="term" value="F:zinc ion binding"/>
    <property type="evidence" value="ECO:0007669"/>
    <property type="project" value="UniProtKB-KW"/>
</dbReference>
<dbReference type="InterPro" id="IPR011016">
    <property type="entry name" value="Znf_RING-CH"/>
</dbReference>
<dbReference type="Gene3D" id="3.30.40.10">
    <property type="entry name" value="Zinc/RING finger domain, C3HC4 (zinc finger)"/>
    <property type="match status" value="1"/>
</dbReference>
<dbReference type="SUPFAM" id="SSF57850">
    <property type="entry name" value="RING/U-box"/>
    <property type="match status" value="1"/>
</dbReference>
<feature type="transmembrane region" description="Helical" evidence="4">
    <location>
        <begin position="144"/>
        <end position="167"/>
    </location>
</feature>
<evidence type="ECO:0000313" key="7">
    <source>
        <dbReference type="Proteomes" id="UP000233837"/>
    </source>
</evidence>
<keyword evidence="4" id="KW-1133">Transmembrane helix</keyword>
<accession>A0A2I0X424</accession>
<evidence type="ECO:0000256" key="4">
    <source>
        <dbReference type="SAM" id="Phobius"/>
    </source>
</evidence>
<dbReference type="GO" id="GO:0016567">
    <property type="term" value="P:protein ubiquitination"/>
    <property type="evidence" value="ECO:0007669"/>
    <property type="project" value="TreeGrafter"/>
</dbReference>
<dbReference type="CDD" id="cd16495">
    <property type="entry name" value="RING_CH-C4HC3_MARCH"/>
    <property type="match status" value="1"/>
</dbReference>
<dbReference type="PROSITE" id="PS51292">
    <property type="entry name" value="ZF_RING_CH"/>
    <property type="match status" value="1"/>
</dbReference>
<dbReference type="EMBL" id="KZ502174">
    <property type="protein sequence ID" value="PKU82655.1"/>
    <property type="molecule type" value="Genomic_DNA"/>
</dbReference>
<evidence type="ECO:0000313" key="6">
    <source>
        <dbReference type="EMBL" id="PKU82655.1"/>
    </source>
</evidence>
<keyword evidence="7" id="KW-1185">Reference proteome</keyword>
<dbReference type="SMART" id="SM00744">
    <property type="entry name" value="RINGv"/>
    <property type="match status" value="1"/>
</dbReference>
<dbReference type="GO" id="GO:0016020">
    <property type="term" value="C:membrane"/>
    <property type="evidence" value="ECO:0007669"/>
    <property type="project" value="TreeGrafter"/>
</dbReference>
<reference evidence="6 7" key="1">
    <citation type="journal article" date="2016" name="Sci. Rep.">
        <title>The Dendrobium catenatum Lindl. genome sequence provides insights into polysaccharide synthase, floral development and adaptive evolution.</title>
        <authorList>
            <person name="Zhang G.Q."/>
            <person name="Xu Q."/>
            <person name="Bian C."/>
            <person name="Tsai W.C."/>
            <person name="Yeh C.M."/>
            <person name="Liu K.W."/>
            <person name="Yoshida K."/>
            <person name="Zhang L.S."/>
            <person name="Chang S.B."/>
            <person name="Chen F."/>
            <person name="Shi Y."/>
            <person name="Su Y.Y."/>
            <person name="Zhang Y.Q."/>
            <person name="Chen L.J."/>
            <person name="Yin Y."/>
            <person name="Lin M."/>
            <person name="Huang H."/>
            <person name="Deng H."/>
            <person name="Wang Z.W."/>
            <person name="Zhu S.L."/>
            <person name="Zhao X."/>
            <person name="Deng C."/>
            <person name="Niu S.C."/>
            <person name="Huang J."/>
            <person name="Wang M."/>
            <person name="Liu G.H."/>
            <person name="Yang H.J."/>
            <person name="Xiao X.J."/>
            <person name="Hsiao Y.Y."/>
            <person name="Wu W.L."/>
            <person name="Chen Y.Y."/>
            <person name="Mitsuda N."/>
            <person name="Ohme-Takagi M."/>
            <person name="Luo Y.B."/>
            <person name="Van de Peer Y."/>
            <person name="Liu Z.J."/>
        </authorList>
    </citation>
    <scope>NUCLEOTIDE SEQUENCE [LARGE SCALE GENOMIC DNA]</scope>
    <source>
        <tissue evidence="6">The whole plant</tissue>
    </source>
</reference>
<protein>
    <submittedName>
        <fullName evidence="6">E3 ubiquitin-protein ligase MARCH6</fullName>
    </submittedName>
</protein>
<dbReference type="Pfam" id="PF12428">
    <property type="entry name" value="DUF3675"/>
    <property type="match status" value="1"/>
</dbReference>
<dbReference type="AlphaFoldDB" id="A0A2I0X424"/>
<evidence type="ECO:0000256" key="1">
    <source>
        <dbReference type="ARBA" id="ARBA00022723"/>
    </source>
</evidence>
<dbReference type="InterPro" id="IPR013083">
    <property type="entry name" value="Znf_RING/FYVE/PHD"/>
</dbReference>
<proteinExistence type="predicted"/>
<evidence type="ECO:0000259" key="5">
    <source>
        <dbReference type="PROSITE" id="PS51292"/>
    </source>
</evidence>
<gene>
    <name evidence="6" type="ORF">MA16_Dca018813</name>
</gene>
<name>A0A2I0X424_9ASPA</name>
<evidence type="ECO:0000256" key="2">
    <source>
        <dbReference type="ARBA" id="ARBA00022771"/>
    </source>
</evidence>
<sequence>MEDHFVLHVDNLLRESTAEAAAEVRKLSVEKPEKNDINDETIGKIVDCRICHDEDDVFKMETPCSCCGTMKYAHRKCIQRWCDEKGDIICEICRRPFMPGYHAPTKLFQYGMMTTNMITTAPFNEETIPSEYDEYSISRRRSIIYCRSIAIIFLLLLLLREGLTIIINGTEQYSLQTFMIQLLKTAGIVLPLYIMLRAVTTLQCWQQQLLRQQQETSEISTLSRA</sequence>
<dbReference type="PANTHER" id="PTHR23012:SF93">
    <property type="entry name" value="RING_FYVE_PHD ZINC FINGER SUPERFAMILY PROTEIN"/>
    <property type="match status" value="1"/>
</dbReference>